<sequence>MSNAITPSNSIFRGLSVEAYYYDPQLEDYAGNPLLEALPPIWDEATAVRKMASRPRFNVNERNLPTHLRLHCVQRIARDYFQPLSTHIELEQRISRLIRDGYIGRNPLEPNYAIRARNDAHDLIAYGESSLYPINNPSSSGFAIVGISGIGKSSALNRVMSMYPQVIMHSKYKEHNLSLYQIVWMKMDCPQDGSIKGLCINFFQAIDQMLGTNYHKKHAGGRRSVDELLPIMAQIAAVHCLGVLIIDEIQNLSEAKSGGGLRMLNFFVQLVNTIGLPVVVVGTFKALPILDGEFRNARRGTGQGDLIWDRMKNDDEWDFFLQGLWKFQWTNNKAKFTDEIKETMYEESQGITDIAIKLFMLSQWRAIDTDKGCLTPSIIKSVAKDRLQLLQPALKALKSGDKSKIAKFGDVYASLSVMDYIDELEAKHIQEKRLEMIKSELGFDPNVLIIKQIANWLIDAGIEPAVANAAAEITVQEHQQALEDIDLNQLALKIALANSKVKTVSSPPKSTRERKRGIRTGEDLREITSLGQAKKLSGYESLKLAGYIKDPNEFLA</sequence>
<name>A0ABR5N038_BRECH</name>
<feature type="domain" description="ORC1/DEAH AAA+ ATPase" evidence="1">
    <location>
        <begin position="143"/>
        <end position="287"/>
    </location>
</feature>
<dbReference type="SUPFAM" id="SSF52540">
    <property type="entry name" value="P-loop containing nucleoside triphosphate hydrolases"/>
    <property type="match status" value="1"/>
</dbReference>
<dbReference type="Gene3D" id="3.40.50.300">
    <property type="entry name" value="P-loop containing nucleotide triphosphate hydrolases"/>
    <property type="match status" value="1"/>
</dbReference>
<comment type="caution">
    <text evidence="2">The sequence shown here is derived from an EMBL/GenBank/DDBJ whole genome shotgun (WGS) entry which is preliminary data.</text>
</comment>
<reference evidence="2 3" key="1">
    <citation type="submission" date="2015-09" db="EMBL/GenBank/DDBJ databases">
        <title>Genome sequencing project for genomic taxonomy and phylogenomics of Bacillus-like bacteria.</title>
        <authorList>
            <person name="Liu B."/>
            <person name="Wang J."/>
            <person name="Zhu Y."/>
            <person name="Liu G."/>
            <person name="Chen Q."/>
            <person name="Chen Z."/>
            <person name="Lan J."/>
            <person name="Che J."/>
            <person name="Ge C."/>
            <person name="Shi H."/>
            <person name="Pan Z."/>
            <person name="Liu X."/>
        </authorList>
    </citation>
    <scope>NUCLEOTIDE SEQUENCE [LARGE SCALE GENOMIC DNA]</scope>
    <source>
        <strain evidence="2 3">DSM 8552</strain>
    </source>
</reference>
<proteinExistence type="predicted"/>
<dbReference type="InterPro" id="IPR027417">
    <property type="entry name" value="P-loop_NTPase"/>
</dbReference>
<keyword evidence="3" id="KW-1185">Reference proteome</keyword>
<protein>
    <submittedName>
        <fullName evidence="2">Transposase</fullName>
    </submittedName>
</protein>
<evidence type="ECO:0000313" key="3">
    <source>
        <dbReference type="Proteomes" id="UP000051063"/>
    </source>
</evidence>
<dbReference type="InterPro" id="IPR049945">
    <property type="entry name" value="AAA_22"/>
</dbReference>
<dbReference type="RefSeq" id="WP_236708147.1">
    <property type="nucleotide sequence ID" value="NZ_LJJB01000015.1"/>
</dbReference>
<evidence type="ECO:0000313" key="2">
    <source>
        <dbReference type="EMBL" id="KQL43664.1"/>
    </source>
</evidence>
<dbReference type="EMBL" id="LJJB01000015">
    <property type="protein sequence ID" value="KQL43664.1"/>
    <property type="molecule type" value="Genomic_DNA"/>
</dbReference>
<dbReference type="Proteomes" id="UP000051063">
    <property type="component" value="Unassembled WGS sequence"/>
</dbReference>
<gene>
    <name evidence="2" type="ORF">AN963_29925</name>
</gene>
<organism evidence="2 3">
    <name type="scientific">Brevibacillus choshinensis</name>
    <dbReference type="NCBI Taxonomy" id="54911"/>
    <lineage>
        <taxon>Bacteria</taxon>
        <taxon>Bacillati</taxon>
        <taxon>Bacillota</taxon>
        <taxon>Bacilli</taxon>
        <taxon>Bacillales</taxon>
        <taxon>Paenibacillaceae</taxon>
        <taxon>Brevibacillus</taxon>
    </lineage>
</organism>
<dbReference type="Pfam" id="PF13401">
    <property type="entry name" value="AAA_22"/>
    <property type="match status" value="1"/>
</dbReference>
<accession>A0ABR5N038</accession>
<evidence type="ECO:0000259" key="1">
    <source>
        <dbReference type="Pfam" id="PF13401"/>
    </source>
</evidence>